<feature type="non-terminal residue" evidence="3">
    <location>
        <position position="251"/>
    </location>
</feature>
<gene>
    <name evidence="3" type="ORF">B0T25DRAFT_429087</name>
</gene>
<feature type="region of interest" description="Disordered" evidence="1">
    <location>
        <begin position="1"/>
        <end position="23"/>
    </location>
</feature>
<evidence type="ECO:0000256" key="1">
    <source>
        <dbReference type="SAM" id="MobiDB-lite"/>
    </source>
</evidence>
<dbReference type="EMBL" id="JAUIQD010000001">
    <property type="protein sequence ID" value="KAK3364122.1"/>
    <property type="molecule type" value="Genomic_DNA"/>
</dbReference>
<organism evidence="3 4">
    <name type="scientific">Lasiosphaeria hispida</name>
    <dbReference type="NCBI Taxonomy" id="260671"/>
    <lineage>
        <taxon>Eukaryota</taxon>
        <taxon>Fungi</taxon>
        <taxon>Dikarya</taxon>
        <taxon>Ascomycota</taxon>
        <taxon>Pezizomycotina</taxon>
        <taxon>Sordariomycetes</taxon>
        <taxon>Sordariomycetidae</taxon>
        <taxon>Sordariales</taxon>
        <taxon>Lasiosphaeriaceae</taxon>
        <taxon>Lasiosphaeria</taxon>
    </lineage>
</organism>
<evidence type="ECO:0000313" key="3">
    <source>
        <dbReference type="EMBL" id="KAK3364122.1"/>
    </source>
</evidence>
<sequence>TPSRGSSGSRGSASRGSSPTKRLRTLALQDDGVEVRSLQRGARSLPASLRNMLDDFERIAGGRHILPGENKAEFENEAEKDMSVSRFEGYHFAPAGARGKLGEVPSIARIKRIMSWAMHCQETAAHETTWNSAVHFPLLDMALYGEQSKSRPTCLLRDVVGSTKPAGAGIIQEYLPSQTGGEKVDFVMGIEPDAPAANAINQLRRDMPFQSINHTDLTALSTRPIVVSMETKRTGQSDQGAALQIGLWQAA</sequence>
<dbReference type="Proteomes" id="UP001275084">
    <property type="component" value="Unassembled WGS sequence"/>
</dbReference>
<reference evidence="3" key="1">
    <citation type="journal article" date="2023" name="Mol. Phylogenet. Evol.">
        <title>Genome-scale phylogeny and comparative genomics of the fungal order Sordariales.</title>
        <authorList>
            <person name="Hensen N."/>
            <person name="Bonometti L."/>
            <person name="Westerberg I."/>
            <person name="Brannstrom I.O."/>
            <person name="Guillou S."/>
            <person name="Cros-Aarteil S."/>
            <person name="Calhoun S."/>
            <person name="Haridas S."/>
            <person name="Kuo A."/>
            <person name="Mondo S."/>
            <person name="Pangilinan J."/>
            <person name="Riley R."/>
            <person name="LaButti K."/>
            <person name="Andreopoulos B."/>
            <person name="Lipzen A."/>
            <person name="Chen C."/>
            <person name="Yan M."/>
            <person name="Daum C."/>
            <person name="Ng V."/>
            <person name="Clum A."/>
            <person name="Steindorff A."/>
            <person name="Ohm R.A."/>
            <person name="Martin F."/>
            <person name="Silar P."/>
            <person name="Natvig D.O."/>
            <person name="Lalanne C."/>
            <person name="Gautier V."/>
            <person name="Ament-Velasquez S.L."/>
            <person name="Kruys A."/>
            <person name="Hutchinson M.I."/>
            <person name="Powell A.J."/>
            <person name="Barry K."/>
            <person name="Miller A.N."/>
            <person name="Grigoriev I.V."/>
            <person name="Debuchy R."/>
            <person name="Gladieux P."/>
            <person name="Hiltunen Thoren M."/>
            <person name="Johannesson H."/>
        </authorList>
    </citation>
    <scope>NUCLEOTIDE SEQUENCE</scope>
    <source>
        <strain evidence="3">CBS 955.72</strain>
    </source>
</reference>
<proteinExistence type="predicted"/>
<feature type="domain" description="PD-(D/E)XK nuclease-like" evidence="2">
    <location>
        <begin position="91"/>
        <end position="251"/>
    </location>
</feature>
<name>A0AAJ0HWR8_9PEZI</name>
<feature type="compositionally biased region" description="Low complexity" evidence="1">
    <location>
        <begin position="1"/>
        <end position="18"/>
    </location>
</feature>
<evidence type="ECO:0000259" key="2">
    <source>
        <dbReference type="Pfam" id="PF20516"/>
    </source>
</evidence>
<reference evidence="3" key="2">
    <citation type="submission" date="2023-06" db="EMBL/GenBank/DDBJ databases">
        <authorList>
            <consortium name="Lawrence Berkeley National Laboratory"/>
            <person name="Haridas S."/>
            <person name="Hensen N."/>
            <person name="Bonometti L."/>
            <person name="Westerberg I."/>
            <person name="Brannstrom I.O."/>
            <person name="Guillou S."/>
            <person name="Cros-Aarteil S."/>
            <person name="Calhoun S."/>
            <person name="Kuo A."/>
            <person name="Mondo S."/>
            <person name="Pangilinan J."/>
            <person name="Riley R."/>
            <person name="Labutti K."/>
            <person name="Andreopoulos B."/>
            <person name="Lipzen A."/>
            <person name="Chen C."/>
            <person name="Yanf M."/>
            <person name="Daum C."/>
            <person name="Ng V."/>
            <person name="Clum A."/>
            <person name="Steindorff A."/>
            <person name="Ohm R."/>
            <person name="Martin F."/>
            <person name="Silar P."/>
            <person name="Natvig D."/>
            <person name="Lalanne C."/>
            <person name="Gautier V."/>
            <person name="Ament-Velasquez S.L."/>
            <person name="Kruys A."/>
            <person name="Hutchinson M.I."/>
            <person name="Powell A.J."/>
            <person name="Barry K."/>
            <person name="Miller A.N."/>
            <person name="Grigoriev I.V."/>
            <person name="Debuchy R."/>
            <person name="Gladieux P."/>
            <person name="Thoren M.H."/>
            <person name="Johannesson H."/>
        </authorList>
    </citation>
    <scope>NUCLEOTIDE SEQUENCE</scope>
    <source>
        <strain evidence="3">CBS 955.72</strain>
    </source>
</reference>
<feature type="non-terminal residue" evidence="3">
    <location>
        <position position="1"/>
    </location>
</feature>
<dbReference type="InterPro" id="IPR046797">
    <property type="entry name" value="PDDEXK_12"/>
</dbReference>
<evidence type="ECO:0000313" key="4">
    <source>
        <dbReference type="Proteomes" id="UP001275084"/>
    </source>
</evidence>
<protein>
    <recommendedName>
        <fullName evidence="2">PD-(D/E)XK nuclease-like domain-containing protein</fullName>
    </recommendedName>
</protein>
<keyword evidence="4" id="KW-1185">Reference proteome</keyword>
<dbReference type="AlphaFoldDB" id="A0AAJ0HWR8"/>
<comment type="caution">
    <text evidence="3">The sequence shown here is derived from an EMBL/GenBank/DDBJ whole genome shotgun (WGS) entry which is preliminary data.</text>
</comment>
<dbReference type="Pfam" id="PF20516">
    <property type="entry name" value="PDDEXK_12"/>
    <property type="match status" value="1"/>
</dbReference>
<accession>A0AAJ0HWR8</accession>